<proteinExistence type="predicted"/>
<dbReference type="EMBL" id="JDSS02000031">
    <property type="protein sequence ID" value="KFB67322.1"/>
    <property type="molecule type" value="Genomic_DNA"/>
</dbReference>
<dbReference type="STRING" id="1457154.CAPSK01_003440"/>
<evidence type="ECO:0000313" key="2">
    <source>
        <dbReference type="Proteomes" id="UP000019812"/>
    </source>
</evidence>
<name>A0A084XXX8_9PROT</name>
<dbReference type="AlphaFoldDB" id="A0A084XXX8"/>
<dbReference type="Proteomes" id="UP000019812">
    <property type="component" value="Unassembled WGS sequence"/>
</dbReference>
<reference evidence="1 2" key="1">
    <citation type="submission" date="2014-07" db="EMBL/GenBank/DDBJ databases">
        <title>Expanding our view of genomic diversity in Candidatus Accumulibacter clades.</title>
        <authorList>
            <person name="Skennerton C.T."/>
            <person name="Barr J.J."/>
            <person name="Slater F.R."/>
            <person name="Bond P.L."/>
            <person name="Tyson G.W."/>
        </authorList>
    </citation>
    <scope>NUCLEOTIDE SEQUENCE [LARGE SCALE GENOMIC DNA]</scope>
    <source>
        <strain evidence="2">SK-01</strain>
    </source>
</reference>
<protein>
    <submittedName>
        <fullName evidence="1">Uncharacterized protein</fullName>
    </submittedName>
</protein>
<gene>
    <name evidence="1" type="ORF">CAPSK01_003440</name>
</gene>
<organism evidence="1 2">
    <name type="scientific">Candidatus Accumulibacter vicinus</name>
    <dbReference type="NCBI Taxonomy" id="2954382"/>
    <lineage>
        <taxon>Bacteria</taxon>
        <taxon>Pseudomonadati</taxon>
        <taxon>Pseudomonadota</taxon>
        <taxon>Betaproteobacteria</taxon>
        <taxon>Candidatus Accumulibacter</taxon>
    </lineage>
</organism>
<accession>A0A084XXX8</accession>
<evidence type="ECO:0000313" key="1">
    <source>
        <dbReference type="EMBL" id="KFB67322.1"/>
    </source>
</evidence>
<comment type="caution">
    <text evidence="1">The sequence shown here is derived from an EMBL/GenBank/DDBJ whole genome shotgun (WGS) entry which is preliminary data.</text>
</comment>
<sequence length="35" mass="3847">MKRRDTKADAAWDEVDMALLAGGLIGLTFSVTRHT</sequence>